<gene>
    <name evidence="6" type="ORF">FB384_001911</name>
</gene>
<evidence type="ECO:0000259" key="5">
    <source>
        <dbReference type="Pfam" id="PF13193"/>
    </source>
</evidence>
<dbReference type="RefSeq" id="WP_183781665.1">
    <property type="nucleotide sequence ID" value="NZ_JACIBS010000001.1"/>
</dbReference>
<comment type="similarity">
    <text evidence="1">Belongs to the ATP-dependent AMP-binding enzyme family.</text>
</comment>
<dbReference type="Pfam" id="PF13193">
    <property type="entry name" value="AMP-binding_C"/>
    <property type="match status" value="1"/>
</dbReference>
<dbReference type="GO" id="GO:0006631">
    <property type="term" value="P:fatty acid metabolic process"/>
    <property type="evidence" value="ECO:0007669"/>
    <property type="project" value="TreeGrafter"/>
</dbReference>
<name>A0A839XKC2_9PSEU</name>
<evidence type="ECO:0000256" key="2">
    <source>
        <dbReference type="ARBA" id="ARBA00022598"/>
    </source>
</evidence>
<dbReference type="Gene3D" id="3.40.50.12780">
    <property type="entry name" value="N-terminal domain of ligase-like"/>
    <property type="match status" value="1"/>
</dbReference>
<dbReference type="Proteomes" id="UP000564573">
    <property type="component" value="Unassembled WGS sequence"/>
</dbReference>
<reference evidence="6 7" key="1">
    <citation type="submission" date="2020-08" db="EMBL/GenBank/DDBJ databases">
        <title>Sequencing the genomes of 1000 actinobacteria strains.</title>
        <authorList>
            <person name="Klenk H.-P."/>
        </authorList>
    </citation>
    <scope>NUCLEOTIDE SEQUENCE [LARGE SCALE GENOMIC DNA]</scope>
    <source>
        <strain evidence="6 7">DSM 45267</strain>
    </source>
</reference>
<proteinExistence type="inferred from homology"/>
<comment type="caution">
    <text evidence="6">The sequence shown here is derived from an EMBL/GenBank/DDBJ whole genome shotgun (WGS) entry which is preliminary data.</text>
</comment>
<dbReference type="InterPro" id="IPR025110">
    <property type="entry name" value="AMP-bd_C"/>
</dbReference>
<evidence type="ECO:0000313" key="6">
    <source>
        <dbReference type="EMBL" id="MBB3663007.1"/>
    </source>
</evidence>
<protein>
    <submittedName>
        <fullName evidence="6">Bile acid-coenzyme A ligase</fullName>
    </submittedName>
</protein>
<accession>A0A839XKC2</accession>
<organism evidence="6 7">
    <name type="scientific">Prauserella sediminis</name>
    <dbReference type="NCBI Taxonomy" id="577680"/>
    <lineage>
        <taxon>Bacteria</taxon>
        <taxon>Bacillati</taxon>
        <taxon>Actinomycetota</taxon>
        <taxon>Actinomycetes</taxon>
        <taxon>Pseudonocardiales</taxon>
        <taxon>Pseudonocardiaceae</taxon>
        <taxon>Prauserella</taxon>
        <taxon>Prauserella salsuginis group</taxon>
    </lineage>
</organism>
<dbReference type="PANTHER" id="PTHR43201:SF5">
    <property type="entry name" value="MEDIUM-CHAIN ACYL-COA LIGASE ACSF2, MITOCHONDRIAL"/>
    <property type="match status" value="1"/>
</dbReference>
<dbReference type="AlphaFoldDB" id="A0A839XKC2"/>
<dbReference type="PANTHER" id="PTHR43201">
    <property type="entry name" value="ACYL-COA SYNTHETASE"/>
    <property type="match status" value="1"/>
</dbReference>
<keyword evidence="7" id="KW-1185">Reference proteome</keyword>
<dbReference type="GO" id="GO:0031956">
    <property type="term" value="F:medium-chain fatty acid-CoA ligase activity"/>
    <property type="evidence" value="ECO:0007669"/>
    <property type="project" value="TreeGrafter"/>
</dbReference>
<dbReference type="Pfam" id="PF00501">
    <property type="entry name" value="AMP-binding"/>
    <property type="match status" value="1"/>
</dbReference>
<evidence type="ECO:0000256" key="1">
    <source>
        <dbReference type="ARBA" id="ARBA00006432"/>
    </source>
</evidence>
<evidence type="ECO:0000256" key="3">
    <source>
        <dbReference type="SAM" id="MobiDB-lite"/>
    </source>
</evidence>
<dbReference type="InterPro" id="IPR042099">
    <property type="entry name" value="ANL_N_sf"/>
</dbReference>
<dbReference type="Gene3D" id="3.30.300.30">
    <property type="match status" value="1"/>
</dbReference>
<evidence type="ECO:0000259" key="4">
    <source>
        <dbReference type="Pfam" id="PF00501"/>
    </source>
</evidence>
<dbReference type="InterPro" id="IPR045851">
    <property type="entry name" value="AMP-bd_C_sf"/>
</dbReference>
<dbReference type="SUPFAM" id="SSF56801">
    <property type="entry name" value="Acetyl-CoA synthetase-like"/>
    <property type="match status" value="1"/>
</dbReference>
<evidence type="ECO:0000313" key="7">
    <source>
        <dbReference type="Proteomes" id="UP000564573"/>
    </source>
</evidence>
<dbReference type="EMBL" id="JACIBS010000001">
    <property type="protein sequence ID" value="MBB3663007.1"/>
    <property type="molecule type" value="Genomic_DNA"/>
</dbReference>
<feature type="domain" description="AMP-binding enzyme C-terminal" evidence="5">
    <location>
        <begin position="398"/>
        <end position="465"/>
    </location>
</feature>
<sequence length="486" mass="52613">MPPEEFPLCDVPKYHAGVMPNTVAVRCGGDELTWAELHRASNRVAHGLRRCGVSIGRIVTLALPGGVDMIVSAFACYKVGAIPQPLSTTLTERERDEILALAEPAAVVVDTERSGVPGATTVDRLRELGATDEDLPTVVAPSWKAPTSGGSTGRPKIILSGKPATYRAFDAEVWGIRPEDRLLVPAPLHHNAPFGTAMAGLFTGATVTLMRKFDPAGTLEEVSRHAISWLYLVPTMMRRIHALPDEVKQRCGLSGLRSVWHVAEPCPPWLKRAWIDWLGADVIWELYGGTEAQAGCTVNGREWLAHPGTVGRTTWGEIKIVDVDGAEVTTPRTPGEIYLRPAPESPEPYRYIGAEAKELDGWESLGDVGEFDEDGYLYLHDRLSDMIIAGGVNIYPAEVENALVEHPAVLSSAVIGLPDPDTGNRVHAIVETPDGDAVSAAEIAAHAGARLAPHKRPKSIEIVHEPLRDDTGKMRRSALRAERLTS</sequence>
<keyword evidence="2 6" id="KW-0436">Ligase</keyword>
<feature type="domain" description="AMP-dependent synthetase/ligase" evidence="4">
    <location>
        <begin position="16"/>
        <end position="340"/>
    </location>
</feature>
<dbReference type="InterPro" id="IPR000873">
    <property type="entry name" value="AMP-dep_synth/lig_dom"/>
</dbReference>
<feature type="region of interest" description="Disordered" evidence="3">
    <location>
        <begin position="465"/>
        <end position="486"/>
    </location>
</feature>